<dbReference type="PANTHER" id="PTHR35535">
    <property type="entry name" value="HEAT SHOCK PROTEIN HSLJ"/>
    <property type="match status" value="1"/>
</dbReference>
<keyword evidence="4" id="KW-1185">Reference proteome</keyword>
<dbReference type="InterPro" id="IPR053147">
    <property type="entry name" value="Hsp_HslJ-like"/>
</dbReference>
<organism evidence="3 4">
    <name type="scientific">Solitalea longa</name>
    <dbReference type="NCBI Taxonomy" id="2079460"/>
    <lineage>
        <taxon>Bacteria</taxon>
        <taxon>Pseudomonadati</taxon>
        <taxon>Bacteroidota</taxon>
        <taxon>Sphingobacteriia</taxon>
        <taxon>Sphingobacteriales</taxon>
        <taxon>Sphingobacteriaceae</taxon>
        <taxon>Solitalea</taxon>
    </lineage>
</organism>
<reference evidence="3 4" key="1">
    <citation type="submission" date="2018-01" db="EMBL/GenBank/DDBJ databases">
        <authorList>
            <person name="Gaut B.S."/>
            <person name="Morton B.R."/>
            <person name="Clegg M.T."/>
            <person name="Duvall M.R."/>
        </authorList>
    </citation>
    <scope>NUCLEOTIDE SEQUENCE [LARGE SCALE GENOMIC DNA]</scope>
    <source>
        <strain evidence="3 4">HR-AV</strain>
    </source>
</reference>
<dbReference type="Gene3D" id="2.40.128.270">
    <property type="match status" value="1"/>
</dbReference>
<dbReference type="Pfam" id="PF03724">
    <property type="entry name" value="META"/>
    <property type="match status" value="1"/>
</dbReference>
<dbReference type="EMBL" id="PQVF01000001">
    <property type="protein sequence ID" value="POY39032.1"/>
    <property type="molecule type" value="Genomic_DNA"/>
</dbReference>
<feature type="domain" description="DUF306" evidence="2">
    <location>
        <begin position="27"/>
        <end position="130"/>
    </location>
</feature>
<comment type="caution">
    <text evidence="3">The sequence shown here is derived from an EMBL/GenBank/DDBJ whole genome shotgun (WGS) entry which is preliminary data.</text>
</comment>
<dbReference type="InterPro" id="IPR038670">
    <property type="entry name" value="HslJ-like_sf"/>
</dbReference>
<sequence length="151" mass="16803">MKNPLLNAFAIVCIVLFLSACSTTKHSLYNTRWELGEVQGVVIDYMVNPKAEIYLVFDETKKQFYGSTGCNKVGGKLTVEEGNKIKLSEFYSTKMACEKMRAERLYLSLLESADNYKFSGSTLTLYQGTNQVASYTKSKLPVPTGLAVPTN</sequence>
<accession>A0A2S5A9I1</accession>
<keyword evidence="1" id="KW-0732">Signal</keyword>
<protein>
    <recommendedName>
        <fullName evidence="2">DUF306 domain-containing protein</fullName>
    </recommendedName>
</protein>
<dbReference type="PROSITE" id="PS51257">
    <property type="entry name" value="PROKAR_LIPOPROTEIN"/>
    <property type="match status" value="1"/>
</dbReference>
<dbReference type="InterPro" id="IPR005184">
    <property type="entry name" value="DUF306_Meta_HslJ"/>
</dbReference>
<dbReference type="OrthoDB" id="880459at2"/>
<evidence type="ECO:0000313" key="3">
    <source>
        <dbReference type="EMBL" id="POY39032.1"/>
    </source>
</evidence>
<dbReference type="Proteomes" id="UP000236893">
    <property type="component" value="Unassembled WGS sequence"/>
</dbReference>
<evidence type="ECO:0000259" key="2">
    <source>
        <dbReference type="Pfam" id="PF03724"/>
    </source>
</evidence>
<name>A0A2S5A9I1_9SPHI</name>
<dbReference type="AlphaFoldDB" id="A0A2S5A9I1"/>
<feature type="signal peptide" evidence="1">
    <location>
        <begin position="1"/>
        <end position="20"/>
    </location>
</feature>
<evidence type="ECO:0000313" key="4">
    <source>
        <dbReference type="Proteomes" id="UP000236893"/>
    </source>
</evidence>
<dbReference type="RefSeq" id="WP_103787135.1">
    <property type="nucleotide sequence ID" value="NZ_PQVF01000001.1"/>
</dbReference>
<feature type="chain" id="PRO_5015561231" description="DUF306 domain-containing protein" evidence="1">
    <location>
        <begin position="21"/>
        <end position="151"/>
    </location>
</feature>
<gene>
    <name evidence="3" type="ORF">C3K47_00595</name>
</gene>
<dbReference type="PANTHER" id="PTHR35535:SF2">
    <property type="entry name" value="DUF306 DOMAIN-CONTAINING PROTEIN"/>
    <property type="match status" value="1"/>
</dbReference>
<proteinExistence type="predicted"/>
<evidence type="ECO:0000256" key="1">
    <source>
        <dbReference type="SAM" id="SignalP"/>
    </source>
</evidence>